<keyword evidence="3" id="KW-1185">Reference proteome</keyword>
<accession>A0A077PBX0</accession>
<keyword evidence="1" id="KW-1133">Transmembrane helix</keyword>
<keyword evidence="1" id="KW-0472">Membrane</keyword>
<reference evidence="2" key="1">
    <citation type="submission" date="2013-07" db="EMBL/GenBank/DDBJ databases">
        <title>Sub-species coevolution in mutualistic symbiosis.</title>
        <authorList>
            <person name="Murfin K."/>
            <person name="Klassen J."/>
            <person name="Lee M."/>
            <person name="Forst S."/>
            <person name="Stock P."/>
            <person name="Goodrich-Blair H."/>
        </authorList>
    </citation>
    <scope>NUCLEOTIDE SEQUENCE [LARGE SCALE GENOMIC DNA]</scope>
    <source>
        <strain evidence="2">Kraussei Quebec</strain>
    </source>
</reference>
<protein>
    <submittedName>
        <fullName evidence="2">Uncharacterized protein</fullName>
    </submittedName>
</protein>
<sequence>MIFIYYCALTFNCYLISIYYLIKSFFHGSNLYIQLLTNTDVYILLLPQQ</sequence>
<evidence type="ECO:0000256" key="1">
    <source>
        <dbReference type="SAM" id="Phobius"/>
    </source>
</evidence>
<gene>
    <name evidence="2" type="ORF">XBKQ1_1280064</name>
</gene>
<evidence type="ECO:0000313" key="3">
    <source>
        <dbReference type="Proteomes" id="UP000028500"/>
    </source>
</evidence>
<dbReference type="Proteomes" id="UP000028500">
    <property type="component" value="Unassembled WGS sequence"/>
</dbReference>
<dbReference type="HOGENOM" id="CLU_3142320_0_0_6"/>
<evidence type="ECO:0000313" key="2">
    <source>
        <dbReference type="EMBL" id="CDH18513.1"/>
    </source>
</evidence>
<keyword evidence="1" id="KW-0812">Transmembrane</keyword>
<organism evidence="2 3">
    <name type="scientific">Xenorhabdus bovienii str. kraussei Quebec</name>
    <dbReference type="NCBI Taxonomy" id="1398203"/>
    <lineage>
        <taxon>Bacteria</taxon>
        <taxon>Pseudomonadati</taxon>
        <taxon>Pseudomonadota</taxon>
        <taxon>Gammaproteobacteria</taxon>
        <taxon>Enterobacterales</taxon>
        <taxon>Morganellaceae</taxon>
        <taxon>Xenorhabdus</taxon>
    </lineage>
</organism>
<proteinExistence type="predicted"/>
<feature type="transmembrane region" description="Helical" evidence="1">
    <location>
        <begin position="5"/>
        <end position="22"/>
    </location>
</feature>
<name>A0A077PBX0_XENBV</name>
<comment type="caution">
    <text evidence="2">The sequence shown here is derived from an EMBL/GenBank/DDBJ whole genome shotgun (WGS) entry which is preliminary data.</text>
</comment>
<dbReference type="EMBL" id="CBSY010000033">
    <property type="protein sequence ID" value="CDH18513.1"/>
    <property type="molecule type" value="Genomic_DNA"/>
</dbReference>
<dbReference type="AlphaFoldDB" id="A0A077PBX0"/>